<organism evidence="2 3">
    <name type="scientific">Nesidiocoris tenuis</name>
    <dbReference type="NCBI Taxonomy" id="355587"/>
    <lineage>
        <taxon>Eukaryota</taxon>
        <taxon>Metazoa</taxon>
        <taxon>Ecdysozoa</taxon>
        <taxon>Arthropoda</taxon>
        <taxon>Hexapoda</taxon>
        <taxon>Insecta</taxon>
        <taxon>Pterygota</taxon>
        <taxon>Neoptera</taxon>
        <taxon>Paraneoptera</taxon>
        <taxon>Hemiptera</taxon>
        <taxon>Heteroptera</taxon>
        <taxon>Panheteroptera</taxon>
        <taxon>Cimicomorpha</taxon>
        <taxon>Miridae</taxon>
        <taxon>Dicyphina</taxon>
        <taxon>Nesidiocoris</taxon>
    </lineage>
</organism>
<dbReference type="PANTHER" id="PTHR15323:SF6">
    <property type="entry name" value="CELL DIVISION CYCLE PROTEIN 123 HOMOLOG"/>
    <property type="match status" value="1"/>
</dbReference>
<dbReference type="Proteomes" id="UP001307889">
    <property type="component" value="Chromosome 6"/>
</dbReference>
<dbReference type="Pfam" id="PF07065">
    <property type="entry name" value="D123"/>
    <property type="match status" value="1"/>
</dbReference>
<accession>A0ABN7AT65</accession>
<reference evidence="2 3" key="1">
    <citation type="submission" date="2023-09" db="EMBL/GenBank/DDBJ databases">
        <title>Nesidiocoris tenuis whole genome shotgun sequence.</title>
        <authorList>
            <person name="Shibata T."/>
            <person name="Shimoda M."/>
            <person name="Kobayashi T."/>
            <person name="Uehara T."/>
        </authorList>
    </citation>
    <scope>NUCLEOTIDE SEQUENCE [LARGE SCALE GENOMIC DNA]</scope>
    <source>
        <strain evidence="2 3">Japan</strain>
    </source>
</reference>
<protein>
    <recommendedName>
        <fullName evidence="4">Cell division cycle protein 123 homolog</fullName>
    </recommendedName>
</protein>
<dbReference type="InterPro" id="IPR009772">
    <property type="entry name" value="CDC123"/>
</dbReference>
<dbReference type="PANTHER" id="PTHR15323">
    <property type="entry name" value="D123 PROTEIN"/>
    <property type="match status" value="1"/>
</dbReference>
<proteinExistence type="inferred from homology"/>
<gene>
    <name evidence="2" type="ORF">NTJ_08191</name>
</gene>
<comment type="similarity">
    <text evidence="1">Belongs to the CDC123 family.</text>
</comment>
<evidence type="ECO:0008006" key="4">
    <source>
        <dbReference type="Google" id="ProtNLM"/>
    </source>
</evidence>
<sequence length="317" mass="36330">MKIVEKSACSFDQWYPKLKKWSVSAELEPIPDDVLEFLRSDIVTVPVEASVRRKLTSYIDDITYKNWDSDDEGDVDDEISPPSFPAFSARLSECMERLGGGVFVKLNWSAPTDAAWMATNSSLKCTNLQDLYLLLKSSGKISDDLEIKGQEKYYVVMKKWLDIHPGTEFRCFVSNGELIAISQRNNTEFHEHFQENVCSTVGNIKSFYYTKVKENFDLNCFVMDVIYTENSIKIVDINTFEESTNPGLFSWSELKDMEYVEGVSPEFRYISEDIGIQPARHAQHFGLPIDLTELSEEKSQSIIELLQAQVLSQRQED</sequence>
<name>A0ABN7AT65_9HEMI</name>
<dbReference type="EMBL" id="AP028914">
    <property type="protein sequence ID" value="BES95381.1"/>
    <property type="molecule type" value="Genomic_DNA"/>
</dbReference>
<evidence type="ECO:0000313" key="3">
    <source>
        <dbReference type="Proteomes" id="UP001307889"/>
    </source>
</evidence>
<evidence type="ECO:0000256" key="1">
    <source>
        <dbReference type="ARBA" id="ARBA00011047"/>
    </source>
</evidence>
<evidence type="ECO:0000313" key="2">
    <source>
        <dbReference type="EMBL" id="BES95381.1"/>
    </source>
</evidence>
<keyword evidence="3" id="KW-1185">Reference proteome</keyword>